<reference evidence="1 2" key="1">
    <citation type="journal article" date="2021" name="Hortic Res">
        <title>High-quality reference genome and annotation aids understanding of berry development for evergreen blueberry (Vaccinium darrowii).</title>
        <authorList>
            <person name="Yu J."/>
            <person name="Hulse-Kemp A.M."/>
            <person name="Babiker E."/>
            <person name="Staton M."/>
        </authorList>
    </citation>
    <scope>NUCLEOTIDE SEQUENCE [LARGE SCALE GENOMIC DNA]</scope>
    <source>
        <strain evidence="2">cv. NJ 8807/NJ 8810</strain>
        <tissue evidence="1">Young leaf</tissue>
    </source>
</reference>
<name>A0ACB7XU68_9ERIC</name>
<keyword evidence="2" id="KW-1185">Reference proteome</keyword>
<protein>
    <submittedName>
        <fullName evidence="1">Uncharacterized protein</fullName>
    </submittedName>
</protein>
<proteinExistence type="predicted"/>
<gene>
    <name evidence="1" type="ORF">Vadar_029804</name>
</gene>
<dbReference type="EMBL" id="CM037151">
    <property type="protein sequence ID" value="KAH7844603.1"/>
    <property type="molecule type" value="Genomic_DNA"/>
</dbReference>
<accession>A0ACB7XU68</accession>
<comment type="caution">
    <text evidence="1">The sequence shown here is derived from an EMBL/GenBank/DDBJ whole genome shotgun (WGS) entry which is preliminary data.</text>
</comment>
<dbReference type="Proteomes" id="UP000828048">
    <property type="component" value="Chromosome 1"/>
</dbReference>
<organism evidence="1 2">
    <name type="scientific">Vaccinium darrowii</name>
    <dbReference type="NCBI Taxonomy" id="229202"/>
    <lineage>
        <taxon>Eukaryota</taxon>
        <taxon>Viridiplantae</taxon>
        <taxon>Streptophyta</taxon>
        <taxon>Embryophyta</taxon>
        <taxon>Tracheophyta</taxon>
        <taxon>Spermatophyta</taxon>
        <taxon>Magnoliopsida</taxon>
        <taxon>eudicotyledons</taxon>
        <taxon>Gunneridae</taxon>
        <taxon>Pentapetalae</taxon>
        <taxon>asterids</taxon>
        <taxon>Ericales</taxon>
        <taxon>Ericaceae</taxon>
        <taxon>Vaccinioideae</taxon>
        <taxon>Vaccinieae</taxon>
        <taxon>Vaccinium</taxon>
    </lineage>
</organism>
<evidence type="ECO:0000313" key="2">
    <source>
        <dbReference type="Proteomes" id="UP000828048"/>
    </source>
</evidence>
<evidence type="ECO:0000313" key="1">
    <source>
        <dbReference type="EMBL" id="KAH7844603.1"/>
    </source>
</evidence>
<sequence>MADDMVEQLRKFSLTPEEEDDIVIDPSLRVRAVEACSSSLVGKLLTKRGFGRAALKDKMRKVWGSLAGLRILDVGENLFHFRFANDMDMQRVLNGGPWCFDNLLLLLKRWEVGMKADSVEFKDIEFWIQLWGLPFECITQEIGKAIGERIGTVLEVHKIAESNEWGRYIRIRVSIPLNRPLRRGGNVVLGEGDKCWVDYKYERLLVFCHCCGMLDHETRDCAEKNKGVGGGCSKEFAYGAWMNASQSYRRGYRWKEGDLASQKRGYNRGEG</sequence>